<feature type="compositionally biased region" description="Polar residues" evidence="1">
    <location>
        <begin position="70"/>
        <end position="80"/>
    </location>
</feature>
<evidence type="ECO:0000313" key="3">
    <source>
        <dbReference type="Proteomes" id="UP001279734"/>
    </source>
</evidence>
<feature type="compositionally biased region" description="Low complexity" evidence="1">
    <location>
        <begin position="45"/>
        <end position="58"/>
    </location>
</feature>
<comment type="caution">
    <text evidence="2">The sequence shown here is derived from an EMBL/GenBank/DDBJ whole genome shotgun (WGS) entry which is preliminary data.</text>
</comment>
<evidence type="ECO:0000313" key="2">
    <source>
        <dbReference type="EMBL" id="GMH21078.1"/>
    </source>
</evidence>
<feature type="region of interest" description="Disordered" evidence="1">
    <location>
        <begin position="210"/>
        <end position="231"/>
    </location>
</feature>
<sequence length="342" mass="36960">MQERQLQVPNIRAQLEAKNPLPRARNHKQQEETLTEAAPGLHYISANPTAAVSSSASSRQQVDPPRVNKTPASSNVTSVQDGPDLDAPPNQEIDQKVIPISNSFKALQVDDRNDYLECPDLAPAAHPMGDGPILPPSHELSSLDKSSGEIPNGLPLSSCLDVGGMSSSASDPSPSPKSNTSSPKSLTPASCLDNNVKQCPPPILESVKVASPRAKSNKHHAPWTSNGHKAAQHGLSTTSWTQSRNCILANLGGSREEASFVSMLHQPSTQQKASAYLQVTTALGISRNPLQSIDRFLPTSKWHQHQRGILQHRAKSNTTSSRTKSECISYRQAILHWQGNMQ</sequence>
<organism evidence="2 3">
    <name type="scientific">Nepenthes gracilis</name>
    <name type="common">Slender pitcher plant</name>
    <dbReference type="NCBI Taxonomy" id="150966"/>
    <lineage>
        <taxon>Eukaryota</taxon>
        <taxon>Viridiplantae</taxon>
        <taxon>Streptophyta</taxon>
        <taxon>Embryophyta</taxon>
        <taxon>Tracheophyta</taxon>
        <taxon>Spermatophyta</taxon>
        <taxon>Magnoliopsida</taxon>
        <taxon>eudicotyledons</taxon>
        <taxon>Gunneridae</taxon>
        <taxon>Pentapetalae</taxon>
        <taxon>Caryophyllales</taxon>
        <taxon>Nepenthaceae</taxon>
        <taxon>Nepenthes</taxon>
    </lineage>
</organism>
<feature type="region of interest" description="Disordered" evidence="1">
    <location>
        <begin position="118"/>
        <end position="192"/>
    </location>
</feature>
<protein>
    <submittedName>
        <fullName evidence="2">Uncharacterized protein</fullName>
    </submittedName>
</protein>
<reference evidence="2" key="1">
    <citation type="submission" date="2023-05" db="EMBL/GenBank/DDBJ databases">
        <title>Nepenthes gracilis genome sequencing.</title>
        <authorList>
            <person name="Fukushima K."/>
        </authorList>
    </citation>
    <scope>NUCLEOTIDE SEQUENCE</scope>
    <source>
        <strain evidence="2">SING2019-196</strain>
    </source>
</reference>
<feature type="compositionally biased region" description="Low complexity" evidence="1">
    <location>
        <begin position="166"/>
        <end position="188"/>
    </location>
</feature>
<dbReference type="EMBL" id="BSYO01000022">
    <property type="protein sequence ID" value="GMH21078.1"/>
    <property type="molecule type" value="Genomic_DNA"/>
</dbReference>
<gene>
    <name evidence="2" type="ORF">Nepgr_022920</name>
</gene>
<dbReference type="AlphaFoldDB" id="A0AAD3SZW6"/>
<dbReference type="Proteomes" id="UP001279734">
    <property type="component" value="Unassembled WGS sequence"/>
</dbReference>
<name>A0AAD3SZW6_NEPGR</name>
<feature type="region of interest" description="Disordered" evidence="1">
    <location>
        <begin position="1"/>
        <end position="97"/>
    </location>
</feature>
<evidence type="ECO:0000256" key="1">
    <source>
        <dbReference type="SAM" id="MobiDB-lite"/>
    </source>
</evidence>
<accession>A0AAD3SZW6</accession>
<keyword evidence="3" id="KW-1185">Reference proteome</keyword>
<proteinExistence type="predicted"/>